<evidence type="ECO:0000313" key="2">
    <source>
        <dbReference type="EMBL" id="MFC5731630.1"/>
    </source>
</evidence>
<keyword evidence="1" id="KW-0472">Membrane</keyword>
<name>A0ABW0ZKU0_9ACTN</name>
<comment type="caution">
    <text evidence="2">The sequence shown here is derived from an EMBL/GenBank/DDBJ whole genome shotgun (WGS) entry which is preliminary data.</text>
</comment>
<sequence length="42" mass="4479">MKRTETAMAEDWLHFVLVLGMVGLGVLGRRPPAGSPATTVGR</sequence>
<keyword evidence="1" id="KW-1133">Transmembrane helix</keyword>
<keyword evidence="1" id="KW-0812">Transmembrane</keyword>
<dbReference type="Proteomes" id="UP001596072">
    <property type="component" value="Unassembled WGS sequence"/>
</dbReference>
<reference evidence="3" key="1">
    <citation type="journal article" date="2019" name="Int. J. Syst. Evol. Microbiol.">
        <title>The Global Catalogue of Microorganisms (GCM) 10K type strain sequencing project: providing services to taxonomists for standard genome sequencing and annotation.</title>
        <authorList>
            <consortium name="The Broad Institute Genomics Platform"/>
            <consortium name="The Broad Institute Genome Sequencing Center for Infectious Disease"/>
            <person name="Wu L."/>
            <person name="Ma J."/>
        </authorList>
    </citation>
    <scope>NUCLEOTIDE SEQUENCE [LARGE SCALE GENOMIC DNA]</scope>
    <source>
        <strain evidence="3">YIM 94188</strain>
    </source>
</reference>
<dbReference type="EMBL" id="JBHSNS010000019">
    <property type="protein sequence ID" value="MFC5731630.1"/>
    <property type="molecule type" value="Genomic_DNA"/>
</dbReference>
<protein>
    <recommendedName>
        <fullName evidence="4">PEP-CTERM sorting domain-containing protein</fullName>
    </recommendedName>
</protein>
<keyword evidence="3" id="KW-1185">Reference proteome</keyword>
<evidence type="ECO:0000256" key="1">
    <source>
        <dbReference type="SAM" id="Phobius"/>
    </source>
</evidence>
<proteinExistence type="predicted"/>
<feature type="transmembrane region" description="Helical" evidence="1">
    <location>
        <begin position="12"/>
        <end position="28"/>
    </location>
</feature>
<accession>A0ABW0ZKU0</accession>
<gene>
    <name evidence="2" type="ORF">ACFPQB_22150</name>
</gene>
<dbReference type="RefSeq" id="WP_276606208.1">
    <property type="nucleotide sequence ID" value="NZ_JBHSNS010000019.1"/>
</dbReference>
<evidence type="ECO:0008006" key="4">
    <source>
        <dbReference type="Google" id="ProtNLM"/>
    </source>
</evidence>
<organism evidence="2 3">
    <name type="scientific">Nocardioides vastitatis</name>
    <dbReference type="NCBI Taxonomy" id="2568655"/>
    <lineage>
        <taxon>Bacteria</taxon>
        <taxon>Bacillati</taxon>
        <taxon>Actinomycetota</taxon>
        <taxon>Actinomycetes</taxon>
        <taxon>Propionibacteriales</taxon>
        <taxon>Nocardioidaceae</taxon>
        <taxon>Nocardioides</taxon>
    </lineage>
</organism>
<evidence type="ECO:0000313" key="3">
    <source>
        <dbReference type="Proteomes" id="UP001596072"/>
    </source>
</evidence>